<comment type="similarity">
    <text evidence="4">Belongs to the RNase H family.</text>
</comment>
<dbReference type="FunFam" id="3.40.970.10:FF:000002">
    <property type="entry name" value="Ribonuclease H"/>
    <property type="match status" value="1"/>
</dbReference>
<comment type="cofactor">
    <cofactor evidence="1">
        <name>Mg(2+)</name>
        <dbReference type="ChEBI" id="CHEBI:18420"/>
    </cofactor>
</comment>
<dbReference type="GO" id="GO:0046872">
    <property type="term" value="F:metal ion binding"/>
    <property type="evidence" value="ECO:0007669"/>
    <property type="project" value="UniProtKB-KW"/>
</dbReference>
<keyword evidence="14" id="KW-0804">Transcription</keyword>
<evidence type="ECO:0000256" key="5">
    <source>
        <dbReference type="ARBA" id="ARBA00012180"/>
    </source>
</evidence>
<gene>
    <name evidence="18" type="ORF">QYE76_045854</name>
</gene>
<dbReference type="EC" id="3.1.26.4" evidence="5"/>
<dbReference type="InterPro" id="IPR015300">
    <property type="entry name" value="DNA-bd_pseudobarrel_sf"/>
</dbReference>
<evidence type="ECO:0000256" key="11">
    <source>
        <dbReference type="ARBA" id="ARBA00022842"/>
    </source>
</evidence>
<protein>
    <recommendedName>
        <fullName evidence="6">Ribonuclease H</fullName>
        <ecNumber evidence="5">3.1.26.4</ecNumber>
    </recommendedName>
</protein>
<organism evidence="18 19">
    <name type="scientific">Lolium multiflorum</name>
    <name type="common">Italian ryegrass</name>
    <name type="synonym">Lolium perenne subsp. multiflorum</name>
    <dbReference type="NCBI Taxonomy" id="4521"/>
    <lineage>
        <taxon>Eukaryota</taxon>
        <taxon>Viridiplantae</taxon>
        <taxon>Streptophyta</taxon>
        <taxon>Embryophyta</taxon>
        <taxon>Tracheophyta</taxon>
        <taxon>Spermatophyta</taxon>
        <taxon>Magnoliopsida</taxon>
        <taxon>Liliopsida</taxon>
        <taxon>Poales</taxon>
        <taxon>Poaceae</taxon>
        <taxon>BOP clade</taxon>
        <taxon>Pooideae</taxon>
        <taxon>Poodae</taxon>
        <taxon>Poeae</taxon>
        <taxon>Poeae Chloroplast Group 2 (Poeae type)</taxon>
        <taxon>Loliodinae</taxon>
        <taxon>Loliinae</taxon>
        <taxon>Lolium</taxon>
    </lineage>
</organism>
<sequence>MYLHTGWDKFARDLHLEPGCQLTFLYEGDGEMIVKVFDDTACRVHYPHTGESGSDTDNMTWYVVYKGKVPGVYNDWEECRRQVHRFSGNSYKGYTTRAEAEDRYARYLAGERTERRRNRMKTTFIGTVLVVTLALFYVMLV</sequence>
<dbReference type="SUPFAM" id="SSF101936">
    <property type="entry name" value="DNA-binding pseudobarrel domain"/>
    <property type="match status" value="1"/>
</dbReference>
<evidence type="ECO:0000256" key="16">
    <source>
        <dbReference type="SAM" id="Phobius"/>
    </source>
</evidence>
<evidence type="ECO:0000313" key="19">
    <source>
        <dbReference type="Proteomes" id="UP001231189"/>
    </source>
</evidence>
<dbReference type="Proteomes" id="UP001231189">
    <property type="component" value="Unassembled WGS sequence"/>
</dbReference>
<evidence type="ECO:0000256" key="7">
    <source>
        <dbReference type="ARBA" id="ARBA00022722"/>
    </source>
</evidence>
<keyword evidence="16" id="KW-1133">Transmembrane helix</keyword>
<keyword evidence="12" id="KW-0805">Transcription regulation</keyword>
<keyword evidence="15" id="KW-0539">Nucleus</keyword>
<evidence type="ECO:0000256" key="13">
    <source>
        <dbReference type="ARBA" id="ARBA00023125"/>
    </source>
</evidence>
<keyword evidence="16" id="KW-0472">Membrane</keyword>
<accession>A0AAD8X062</accession>
<comment type="caution">
    <text evidence="18">The sequence shown here is derived from an EMBL/GenBank/DDBJ whole genome shotgun (WGS) entry which is preliminary data.</text>
</comment>
<proteinExistence type="inferred from homology"/>
<dbReference type="PROSITE" id="PS50863">
    <property type="entry name" value="B3"/>
    <property type="match status" value="1"/>
</dbReference>
<evidence type="ECO:0000256" key="8">
    <source>
        <dbReference type="ARBA" id="ARBA00022723"/>
    </source>
</evidence>
<dbReference type="AlphaFoldDB" id="A0AAD8X062"/>
<keyword evidence="11" id="KW-0460">Magnesium</keyword>
<evidence type="ECO:0000256" key="4">
    <source>
        <dbReference type="ARBA" id="ARBA00005300"/>
    </source>
</evidence>
<dbReference type="InterPro" id="IPR037056">
    <property type="entry name" value="RNase_H1_N_sf"/>
</dbReference>
<evidence type="ECO:0000256" key="12">
    <source>
        <dbReference type="ARBA" id="ARBA00023015"/>
    </source>
</evidence>
<dbReference type="EMBL" id="JAUUTY010000002">
    <property type="protein sequence ID" value="KAK1685006.1"/>
    <property type="molecule type" value="Genomic_DNA"/>
</dbReference>
<keyword evidence="9" id="KW-0255">Endonuclease</keyword>
<dbReference type="GO" id="GO:0005634">
    <property type="term" value="C:nucleus"/>
    <property type="evidence" value="ECO:0007669"/>
    <property type="project" value="UniProtKB-SubCell"/>
</dbReference>
<keyword evidence="13" id="KW-0238">DNA-binding</keyword>
<evidence type="ECO:0000256" key="9">
    <source>
        <dbReference type="ARBA" id="ARBA00022759"/>
    </source>
</evidence>
<evidence type="ECO:0000256" key="10">
    <source>
        <dbReference type="ARBA" id="ARBA00022801"/>
    </source>
</evidence>
<dbReference type="Gene3D" id="3.40.970.10">
    <property type="entry name" value="Ribonuclease H1, N-terminal domain"/>
    <property type="match status" value="1"/>
</dbReference>
<keyword evidence="10" id="KW-0378">Hydrolase</keyword>
<dbReference type="GO" id="GO:0004523">
    <property type="term" value="F:RNA-DNA hybrid ribonuclease activity"/>
    <property type="evidence" value="ECO:0007669"/>
    <property type="project" value="UniProtKB-EC"/>
</dbReference>
<keyword evidence="7" id="KW-0540">Nuclease</keyword>
<evidence type="ECO:0000256" key="6">
    <source>
        <dbReference type="ARBA" id="ARBA00017721"/>
    </source>
</evidence>
<comment type="function">
    <text evidence="2">Endonuclease that specifically degrades the RNA of RNA-DNA hybrids.</text>
</comment>
<dbReference type="SUPFAM" id="SSF55658">
    <property type="entry name" value="L9 N-domain-like"/>
    <property type="match status" value="1"/>
</dbReference>
<keyword evidence="19" id="KW-1185">Reference proteome</keyword>
<feature type="transmembrane region" description="Helical" evidence="16">
    <location>
        <begin position="122"/>
        <end position="140"/>
    </location>
</feature>
<evidence type="ECO:0000313" key="18">
    <source>
        <dbReference type="EMBL" id="KAK1685006.1"/>
    </source>
</evidence>
<feature type="domain" description="TF-B3" evidence="17">
    <location>
        <begin position="1"/>
        <end position="40"/>
    </location>
</feature>
<dbReference type="InterPro" id="IPR009027">
    <property type="entry name" value="Ribosomal_bL9/RNase_H1_N"/>
</dbReference>
<keyword evidence="8" id="KW-0479">Metal-binding</keyword>
<dbReference type="Gene3D" id="2.40.330.10">
    <property type="entry name" value="DNA-binding pseudobarrel domain"/>
    <property type="match status" value="1"/>
</dbReference>
<name>A0AAD8X062_LOLMU</name>
<comment type="subcellular location">
    <subcellularLocation>
        <location evidence="3">Nucleus</location>
    </subcellularLocation>
</comment>
<dbReference type="GO" id="GO:0003677">
    <property type="term" value="F:DNA binding"/>
    <property type="evidence" value="ECO:0007669"/>
    <property type="project" value="UniProtKB-KW"/>
</dbReference>
<dbReference type="InterPro" id="IPR011320">
    <property type="entry name" value="RNase_H1_N"/>
</dbReference>
<evidence type="ECO:0000256" key="2">
    <source>
        <dbReference type="ARBA" id="ARBA00004065"/>
    </source>
</evidence>
<evidence type="ECO:0000256" key="3">
    <source>
        <dbReference type="ARBA" id="ARBA00004123"/>
    </source>
</evidence>
<dbReference type="InterPro" id="IPR003340">
    <property type="entry name" value="B3_DNA-bd"/>
</dbReference>
<evidence type="ECO:0000256" key="14">
    <source>
        <dbReference type="ARBA" id="ARBA00023163"/>
    </source>
</evidence>
<evidence type="ECO:0000256" key="15">
    <source>
        <dbReference type="ARBA" id="ARBA00023242"/>
    </source>
</evidence>
<keyword evidence="16" id="KW-0812">Transmembrane</keyword>
<reference evidence="18" key="1">
    <citation type="submission" date="2023-07" db="EMBL/GenBank/DDBJ databases">
        <title>A chromosome-level genome assembly of Lolium multiflorum.</title>
        <authorList>
            <person name="Chen Y."/>
            <person name="Copetti D."/>
            <person name="Kolliker R."/>
            <person name="Studer B."/>
        </authorList>
    </citation>
    <scope>NUCLEOTIDE SEQUENCE</scope>
    <source>
        <strain evidence="18">02402/16</strain>
        <tissue evidence="18">Leaf</tissue>
    </source>
</reference>
<dbReference type="Pfam" id="PF01693">
    <property type="entry name" value="Cauli_VI"/>
    <property type="match status" value="1"/>
</dbReference>
<evidence type="ECO:0000259" key="17">
    <source>
        <dbReference type="PROSITE" id="PS50863"/>
    </source>
</evidence>
<evidence type="ECO:0000256" key="1">
    <source>
        <dbReference type="ARBA" id="ARBA00001946"/>
    </source>
</evidence>